<evidence type="ECO:0000313" key="3">
    <source>
        <dbReference type="Proteomes" id="UP000320012"/>
    </source>
</evidence>
<sequence>MINKKAFLTSLMALPFTVGSFVTPISAFASSSGDSLEDMISQTTCKEKPIISNYSITNTEMLSKLRTINPAAYTLIPVDVLSAAYQQYFLRQGTNKIMQISTGFKLYLNSAIVKSIKYVGYGVASEISGDRGVVINFSTRGALVSWYQQ</sequence>
<feature type="chain" id="PRO_5040423687" evidence="1">
    <location>
        <begin position="30"/>
        <end position="149"/>
    </location>
</feature>
<accession>A0A9Q8JJU6</accession>
<keyword evidence="1" id="KW-0732">Signal</keyword>
<comment type="caution">
    <text evidence="2">The sequence shown here is derived from an EMBL/GenBank/DDBJ whole genome shotgun (WGS) entry which is preliminary data.</text>
</comment>
<feature type="signal peptide" evidence="1">
    <location>
        <begin position="1"/>
        <end position="29"/>
    </location>
</feature>
<evidence type="ECO:0000256" key="1">
    <source>
        <dbReference type="SAM" id="SignalP"/>
    </source>
</evidence>
<protein>
    <submittedName>
        <fullName evidence="2">Uncharacterized protein</fullName>
    </submittedName>
</protein>
<dbReference type="RefSeq" id="WP_145464038.1">
    <property type="nucleotide sequence ID" value="NZ_JADMQK010000002.1"/>
</dbReference>
<reference evidence="2 3" key="1">
    <citation type="submission" date="2019-07" db="EMBL/GenBank/DDBJ databases">
        <title>Genome sequence of Weissella cibaria GK1.</title>
        <authorList>
            <person name="Choi H.-J."/>
        </authorList>
    </citation>
    <scope>NUCLEOTIDE SEQUENCE [LARGE SCALE GENOMIC DNA]</scope>
    <source>
        <strain evidence="2 3">GK1</strain>
    </source>
</reference>
<dbReference type="AlphaFoldDB" id="A0A9Q8JJU6"/>
<name>A0A9Q8JJU6_9LACO</name>
<gene>
    <name evidence="2" type="ORF">FO435_06675</name>
</gene>
<dbReference type="Proteomes" id="UP000320012">
    <property type="component" value="Unassembled WGS sequence"/>
</dbReference>
<proteinExistence type="predicted"/>
<dbReference type="EMBL" id="VNHC01000002">
    <property type="protein sequence ID" value="TVV27593.1"/>
    <property type="molecule type" value="Genomic_DNA"/>
</dbReference>
<organism evidence="2 3">
    <name type="scientific">Weissella cibaria</name>
    <dbReference type="NCBI Taxonomy" id="137591"/>
    <lineage>
        <taxon>Bacteria</taxon>
        <taxon>Bacillati</taxon>
        <taxon>Bacillota</taxon>
        <taxon>Bacilli</taxon>
        <taxon>Lactobacillales</taxon>
        <taxon>Lactobacillaceae</taxon>
        <taxon>Weissella</taxon>
    </lineage>
</organism>
<evidence type="ECO:0000313" key="2">
    <source>
        <dbReference type="EMBL" id="TVV27593.1"/>
    </source>
</evidence>